<accession>A0A1H0BMD9</accession>
<evidence type="ECO:0000313" key="1">
    <source>
        <dbReference type="EMBL" id="SDN46804.1"/>
    </source>
</evidence>
<evidence type="ECO:0000313" key="2">
    <source>
        <dbReference type="Proteomes" id="UP000199602"/>
    </source>
</evidence>
<dbReference type="Gene3D" id="3.40.50.620">
    <property type="entry name" value="HUPs"/>
    <property type="match status" value="1"/>
</dbReference>
<protein>
    <submittedName>
        <fullName evidence="1">Uncharacterized protein</fullName>
    </submittedName>
</protein>
<proteinExistence type="predicted"/>
<gene>
    <name evidence="1" type="ORF">SAMN04488516_102224</name>
</gene>
<keyword evidence="2" id="KW-1185">Reference proteome</keyword>
<dbReference type="RefSeq" id="WP_092063480.1">
    <property type="nucleotide sequence ID" value="NZ_FNIN01000002.1"/>
</dbReference>
<dbReference type="OrthoDB" id="5366152at2"/>
<dbReference type="AlphaFoldDB" id="A0A1H0BMD9"/>
<organism evidence="1 2">
    <name type="scientific">Desulfonauticus submarinus</name>
    <dbReference type="NCBI Taxonomy" id="206665"/>
    <lineage>
        <taxon>Bacteria</taxon>
        <taxon>Pseudomonadati</taxon>
        <taxon>Thermodesulfobacteriota</taxon>
        <taxon>Desulfovibrionia</taxon>
        <taxon>Desulfovibrionales</taxon>
        <taxon>Desulfonauticaceae</taxon>
        <taxon>Desulfonauticus</taxon>
    </lineage>
</organism>
<name>A0A1H0BMD9_9BACT</name>
<dbReference type="STRING" id="206665.SAMN04488516_102224"/>
<reference evidence="1 2" key="1">
    <citation type="submission" date="2016-10" db="EMBL/GenBank/DDBJ databases">
        <authorList>
            <person name="de Groot N.N."/>
        </authorList>
    </citation>
    <scope>NUCLEOTIDE SEQUENCE [LARGE SCALE GENOMIC DNA]</scope>
    <source>
        <strain evidence="1 2">DSM 15269</strain>
    </source>
</reference>
<dbReference type="Proteomes" id="UP000199602">
    <property type="component" value="Unassembled WGS sequence"/>
</dbReference>
<dbReference type="EMBL" id="FNIN01000002">
    <property type="protein sequence ID" value="SDN46804.1"/>
    <property type="molecule type" value="Genomic_DNA"/>
</dbReference>
<dbReference type="InterPro" id="IPR014729">
    <property type="entry name" value="Rossmann-like_a/b/a_fold"/>
</dbReference>
<sequence length="451" mass="53184">MRYILQNRWKIRKVGDESKLVYYGLRNWPKNKRQLIPLNSEEVELIKRLDKPTELSVEEKTILDKFIAEKIIVPHSEFRPDSTRDNYQMCTKCIANDYVIPGLEFNEDGVCAFCQCYENEKPDRTTSLLTIDEDELVENIKKRRHASRFDVMVFFTGGKDSSYLVWHLSKNLKLRVLAACWDMPFTNDSSRRNTKKLLESLPEVELIQWTLPVRMFEEAIKKQYETLGLFCLCPAPAYPLFYPIAKMYNIPYVMWGMEDVQASVIEYIFPVPSKKCTSEREQTIQVLKARAMPNDLLEPVTWRSEVHNYHASLQKIFEPLYAPLQKILEEAEKDKEMEIPIIKRLRTKESYGTWQSLIDLLEKEIGWEMPKNQKNQLHTSCMIEQVKDYTQFLRFKNMESVFFPQAMVELSAAVVFGHLSREEALEQFKELGFFEPPKMYEFLLNKIRNGN</sequence>
<dbReference type="SUPFAM" id="SSF52402">
    <property type="entry name" value="Adenine nucleotide alpha hydrolases-like"/>
    <property type="match status" value="1"/>
</dbReference>